<dbReference type="PRINTS" id="PR00465">
    <property type="entry name" value="EP450IV"/>
</dbReference>
<dbReference type="SUPFAM" id="SSF49879">
    <property type="entry name" value="SMAD/FHA domain"/>
    <property type="match status" value="1"/>
</dbReference>
<keyword evidence="7 14" id="KW-0547">Nucleotide-binding</keyword>
<feature type="domain" description="FHA" evidence="16">
    <location>
        <begin position="184"/>
        <end position="236"/>
    </location>
</feature>
<dbReference type="Gene3D" id="1.10.510.10">
    <property type="entry name" value="Transferase(Phosphotransferase) domain 1"/>
    <property type="match status" value="1"/>
</dbReference>
<dbReference type="InterPro" id="IPR017441">
    <property type="entry name" value="Protein_kinase_ATP_BS"/>
</dbReference>
<keyword evidence="10 13" id="KW-0408">Iron</keyword>
<keyword evidence="8 14" id="KW-0067">ATP-binding</keyword>
<evidence type="ECO:0000256" key="7">
    <source>
        <dbReference type="ARBA" id="ARBA00022741"/>
    </source>
</evidence>
<evidence type="ECO:0000256" key="4">
    <source>
        <dbReference type="ARBA" id="ARBA00010617"/>
    </source>
</evidence>
<dbReference type="Pfam" id="PF00498">
    <property type="entry name" value="FHA"/>
    <property type="match status" value="1"/>
</dbReference>
<dbReference type="Gene3D" id="3.30.200.20">
    <property type="entry name" value="Phosphorylase Kinase, domain 1"/>
    <property type="match status" value="1"/>
</dbReference>
<feature type="compositionally biased region" description="Basic and acidic residues" evidence="15">
    <location>
        <begin position="164"/>
        <end position="178"/>
    </location>
</feature>
<evidence type="ECO:0000256" key="14">
    <source>
        <dbReference type="PROSITE-ProRule" id="PRU10141"/>
    </source>
</evidence>
<evidence type="ECO:0000256" key="2">
    <source>
        <dbReference type="ARBA" id="ARBA00004370"/>
    </source>
</evidence>
<dbReference type="Gene3D" id="2.60.200.20">
    <property type="match status" value="1"/>
</dbReference>
<dbReference type="GO" id="GO:0005524">
    <property type="term" value="F:ATP binding"/>
    <property type="evidence" value="ECO:0007669"/>
    <property type="project" value="UniProtKB-UniRule"/>
</dbReference>
<dbReference type="InterPro" id="IPR000253">
    <property type="entry name" value="FHA_dom"/>
</dbReference>
<dbReference type="Pfam" id="PF00067">
    <property type="entry name" value="p450"/>
    <property type="match status" value="1"/>
</dbReference>
<dbReference type="PROSITE" id="PS00107">
    <property type="entry name" value="PROTEIN_KINASE_ATP"/>
    <property type="match status" value="1"/>
</dbReference>
<evidence type="ECO:0000256" key="9">
    <source>
        <dbReference type="ARBA" id="ARBA00023002"/>
    </source>
</evidence>
<feature type="region of interest" description="Disordered" evidence="15">
    <location>
        <begin position="593"/>
        <end position="620"/>
    </location>
</feature>
<evidence type="ECO:0000256" key="13">
    <source>
        <dbReference type="PIRSR" id="PIRSR602403-1"/>
    </source>
</evidence>
<dbReference type="STRING" id="1328760.A0A165K1U7"/>
<dbReference type="FunFam" id="1.10.510.10:FF:001380">
    <property type="entry name" value="Checkpoint kinase 2-like protein"/>
    <property type="match status" value="1"/>
</dbReference>
<dbReference type="PROSITE" id="PS50011">
    <property type="entry name" value="PROTEIN_KINASE_DOM"/>
    <property type="match status" value="1"/>
</dbReference>
<dbReference type="SMART" id="SM00220">
    <property type="entry name" value="S_TKc"/>
    <property type="match status" value="1"/>
</dbReference>
<dbReference type="EMBL" id="KV407454">
    <property type="protein sequence ID" value="KZF26892.1"/>
    <property type="molecule type" value="Genomic_DNA"/>
</dbReference>
<dbReference type="InterPro" id="IPR011009">
    <property type="entry name" value="Kinase-like_dom_sf"/>
</dbReference>
<dbReference type="CDD" id="cd11042">
    <property type="entry name" value="CYP51-like"/>
    <property type="match status" value="1"/>
</dbReference>
<evidence type="ECO:0000256" key="1">
    <source>
        <dbReference type="ARBA" id="ARBA00001971"/>
    </source>
</evidence>
<dbReference type="FunFam" id="1.10.630.10:FF:000033">
    <property type="entry name" value="14-alpha sterol demethylase"/>
    <property type="match status" value="1"/>
</dbReference>
<dbReference type="InterPro" id="IPR001128">
    <property type="entry name" value="Cyt_P450"/>
</dbReference>
<keyword evidence="9" id="KW-0560">Oxidoreductase</keyword>
<feature type="compositionally biased region" description="Basic and acidic residues" evidence="15">
    <location>
        <begin position="53"/>
        <end position="73"/>
    </location>
</feature>
<feature type="region of interest" description="Disordered" evidence="15">
    <location>
        <begin position="1"/>
        <end position="93"/>
    </location>
</feature>
<dbReference type="InterPro" id="IPR008984">
    <property type="entry name" value="SMAD_FHA_dom_sf"/>
</dbReference>
<dbReference type="GO" id="GO:0008398">
    <property type="term" value="F:sterol 14-demethylase activity"/>
    <property type="evidence" value="ECO:0007669"/>
    <property type="project" value="UniProtKB-ARBA"/>
</dbReference>
<dbReference type="PROSITE" id="PS00086">
    <property type="entry name" value="CYTOCHROME_P450"/>
    <property type="match status" value="1"/>
</dbReference>
<dbReference type="SUPFAM" id="SSF48264">
    <property type="entry name" value="Cytochrome P450"/>
    <property type="match status" value="1"/>
</dbReference>
<feature type="compositionally biased region" description="Basic and acidic residues" evidence="15">
    <location>
        <begin position="1061"/>
        <end position="1083"/>
    </location>
</feature>
<comment type="similarity">
    <text evidence="3">Belongs to the protein kinase superfamily. CAMK Ser/Thr protein kinase family. CHEK2 subfamily.</text>
</comment>
<evidence type="ECO:0000256" key="5">
    <source>
        <dbReference type="ARBA" id="ARBA00022617"/>
    </source>
</evidence>
<accession>A0A165K1U7</accession>
<dbReference type="GO" id="GO:0005506">
    <property type="term" value="F:iron ion binding"/>
    <property type="evidence" value="ECO:0007669"/>
    <property type="project" value="InterPro"/>
</dbReference>
<comment type="similarity">
    <text evidence="4">Belongs to the cytochrome P450 family.</text>
</comment>
<dbReference type="PANTHER" id="PTHR24347">
    <property type="entry name" value="SERINE/THREONINE-PROTEIN KINASE"/>
    <property type="match status" value="1"/>
</dbReference>
<dbReference type="Gene3D" id="1.10.630.10">
    <property type="entry name" value="Cytochrome P450"/>
    <property type="match status" value="1"/>
</dbReference>
<dbReference type="FunFam" id="3.30.200.20:FF:000841">
    <property type="entry name" value="Checkpoint kinase 2-like protein"/>
    <property type="match status" value="1"/>
</dbReference>
<protein>
    <submittedName>
        <fullName evidence="18">Cytochrome P450</fullName>
    </submittedName>
</protein>
<dbReference type="OrthoDB" id="407410at2759"/>
<evidence type="ECO:0000256" key="12">
    <source>
        <dbReference type="ARBA" id="ARBA00023136"/>
    </source>
</evidence>
<organism evidence="18 19">
    <name type="scientific">Xylona heveae (strain CBS 132557 / TC161)</name>
    <dbReference type="NCBI Taxonomy" id="1328760"/>
    <lineage>
        <taxon>Eukaryota</taxon>
        <taxon>Fungi</taxon>
        <taxon>Dikarya</taxon>
        <taxon>Ascomycota</taxon>
        <taxon>Pezizomycotina</taxon>
        <taxon>Xylonomycetes</taxon>
        <taxon>Xylonales</taxon>
        <taxon>Xylonaceae</taxon>
        <taxon>Xylona</taxon>
    </lineage>
</organism>
<dbReference type="InterPro" id="IPR017972">
    <property type="entry name" value="Cyt_P450_CS"/>
</dbReference>
<keyword evidence="6 13" id="KW-0479">Metal-binding</keyword>
<feature type="compositionally biased region" description="Basic and acidic residues" evidence="15">
    <location>
        <begin position="15"/>
        <end position="35"/>
    </location>
</feature>
<keyword evidence="19" id="KW-1185">Reference proteome</keyword>
<feature type="domain" description="Protein kinase" evidence="17">
    <location>
        <begin position="275"/>
        <end position="535"/>
    </location>
</feature>
<sequence>MGPSSEKSQLKRGRHSTEEPDPELKKPRRSERNQNHNETTPIAHKSHLPSPVTHHETSSTVGDRRDHVKEISKEATLTPPDSQPGSPPSDTQVLSQFIYPPRAASAEVEDEDAEGVWGYLIPLDANCGDVLVLQSRTACPKPVENSGFGRGAGERSRGAGRNYNQEEKQFEEEKREHGPVASGYLIGRHPECDRVISHESVSNRHCLIFRENKHGGAVAILEDLSSNGTFVNEALVGRNKRRELEEGDEISILGEARFIFRYSRNRNTNAFRQKYTIVEQLGKGHFAIVYLCVEKETGHRYAVKKFEKRPGQAEKTKTEGLHQEIAVLMSVSHPNMLCLKDTFDEDDGVYLVVELAPEGELFNWIVMRQKFTEPETRKVFIQLFQGVKYLHERNIVHRDIKPENILVVDKNLTVKLADFGLSKIIGEESFTTTLYVAPEILEQSNHRKYTKAVDVWSLGVVLYICLCGFPPFSDELYTSENPYTLAQQIKMGRFDYPSPYWDSVGDPALDLIDRMLTVDVEKRYTIEDCLAHPWITEKDVNPHDSTDGLTGALDGLDFSKRKVERQRTLLSNLNDVKVSRVIQIQTNKSPIKVYEKNPNTQNGEIHAPKEGPAVPKADPTTKEEAPAAHHKNVFEIASFGFSGPRRNTMGVFAGIAGPLANHLAQASTPVLVAAGASAFIVLSIVLNVLNQLLFKDPNTPPLVFHWIPFIGSTVTYGMEPIKFFQSNRAKYGDVFTFVLLGKKTTVCLGRQGNDLVLNGKLKDVNAEEIYSPLTTPVFGKDVVYDCPNSRLLEQKKFVKFGLTTEAFRSYVPLIVNEVVEYVNRSPQFQGNKGTCDVSRTMAEITIYTASRSLQGKEVRDRFDSSFADLYHDLDMGFTPINFMLPWAPLPRNRKRDAAHHKISTTYMEIIKARREALKDGGKPDSEDMIWNLMGSVYKDGTPLPDYQIAHMMIALLMAGQHSSSTSSAWIVLNLATRPEIIEELYQEQINVLGADLPDLTYENLQTLPLNAQVIKETLRLHSPIHSIMRKVKSPLHVEGTPYTIPTSHSVIASPGISARDAEHFPNPETWEPHRWDPKEGDSKPEEEEETEDYGYGLVSKGAKSPYLPFGAGRHRCIGEQFAYVQLGAILATLVRLFKLSNPDGVKGIPDTDFSSLFSKPAHPAIVRWEKRGTKA</sequence>
<dbReference type="Proteomes" id="UP000076632">
    <property type="component" value="Unassembled WGS sequence"/>
</dbReference>
<proteinExistence type="inferred from homology"/>
<evidence type="ECO:0000256" key="8">
    <source>
        <dbReference type="ARBA" id="ARBA00022840"/>
    </source>
</evidence>
<evidence type="ECO:0000313" key="18">
    <source>
        <dbReference type="EMBL" id="KZF26892.1"/>
    </source>
</evidence>
<dbReference type="CDD" id="cd00060">
    <property type="entry name" value="FHA"/>
    <property type="match status" value="1"/>
</dbReference>
<dbReference type="InterPro" id="IPR008271">
    <property type="entry name" value="Ser/Thr_kinase_AS"/>
</dbReference>
<evidence type="ECO:0000256" key="11">
    <source>
        <dbReference type="ARBA" id="ARBA00023033"/>
    </source>
</evidence>
<dbReference type="SUPFAM" id="SSF56112">
    <property type="entry name" value="Protein kinase-like (PK-like)"/>
    <property type="match status" value="1"/>
</dbReference>
<feature type="region of interest" description="Disordered" evidence="15">
    <location>
        <begin position="144"/>
        <end position="178"/>
    </location>
</feature>
<evidence type="ECO:0000259" key="17">
    <source>
        <dbReference type="PROSITE" id="PS50011"/>
    </source>
</evidence>
<dbReference type="RefSeq" id="XP_018192447.1">
    <property type="nucleotide sequence ID" value="XM_018333671.1"/>
</dbReference>
<dbReference type="PROSITE" id="PS50006">
    <property type="entry name" value="FHA_DOMAIN"/>
    <property type="match status" value="1"/>
</dbReference>
<keyword evidence="11" id="KW-0503">Monooxygenase</keyword>
<evidence type="ECO:0000256" key="6">
    <source>
        <dbReference type="ARBA" id="ARBA00022723"/>
    </source>
</evidence>
<keyword evidence="5 13" id="KW-0349">Heme</keyword>
<dbReference type="AlphaFoldDB" id="A0A165K1U7"/>
<dbReference type="GO" id="GO:0004672">
    <property type="term" value="F:protein kinase activity"/>
    <property type="evidence" value="ECO:0007669"/>
    <property type="project" value="InterPro"/>
</dbReference>
<dbReference type="OMA" id="HAPYRNC"/>
<evidence type="ECO:0000256" key="3">
    <source>
        <dbReference type="ARBA" id="ARBA00005575"/>
    </source>
</evidence>
<comment type="subcellular location">
    <subcellularLocation>
        <location evidence="2">Membrane</location>
    </subcellularLocation>
</comment>
<dbReference type="PROSITE" id="PS00108">
    <property type="entry name" value="PROTEIN_KINASE_ST"/>
    <property type="match status" value="1"/>
</dbReference>
<name>A0A165K1U7_XYLHT</name>
<keyword evidence="12" id="KW-0472">Membrane</keyword>
<feature type="binding site" description="axial binding residue" evidence="13">
    <location>
        <position position="1116"/>
    </location>
    <ligand>
        <name>heme</name>
        <dbReference type="ChEBI" id="CHEBI:30413"/>
    </ligand>
    <ligandPart>
        <name>Fe</name>
        <dbReference type="ChEBI" id="CHEBI:18248"/>
    </ligandPart>
</feature>
<dbReference type="GO" id="GO:0020037">
    <property type="term" value="F:heme binding"/>
    <property type="evidence" value="ECO:0007669"/>
    <property type="project" value="InterPro"/>
</dbReference>
<dbReference type="InterPro" id="IPR002403">
    <property type="entry name" value="Cyt_P450_E_grp-IV"/>
</dbReference>
<reference evidence="18 19" key="1">
    <citation type="journal article" date="2016" name="Fungal Biol.">
        <title>The genome of Xylona heveae provides a window into fungal endophytism.</title>
        <authorList>
            <person name="Gazis R."/>
            <person name="Kuo A."/>
            <person name="Riley R."/>
            <person name="LaButti K."/>
            <person name="Lipzen A."/>
            <person name="Lin J."/>
            <person name="Amirebrahimi M."/>
            <person name="Hesse C.N."/>
            <person name="Spatafora J.W."/>
            <person name="Henrissat B."/>
            <person name="Hainaut M."/>
            <person name="Grigoriev I.V."/>
            <person name="Hibbett D.S."/>
        </authorList>
    </citation>
    <scope>NUCLEOTIDE SEQUENCE [LARGE SCALE GENOMIC DNA]</scope>
    <source>
        <strain evidence="18 19">TC161</strain>
    </source>
</reference>
<gene>
    <name evidence="18" type="ORF">L228DRAFT_252180</name>
</gene>
<dbReference type="CDD" id="cd05117">
    <property type="entry name" value="STKc_CAMK"/>
    <property type="match status" value="1"/>
</dbReference>
<dbReference type="GO" id="GO:0016020">
    <property type="term" value="C:membrane"/>
    <property type="evidence" value="ECO:0007669"/>
    <property type="project" value="UniProtKB-SubCell"/>
</dbReference>
<comment type="cofactor">
    <cofactor evidence="1 13">
        <name>heme</name>
        <dbReference type="ChEBI" id="CHEBI:30413"/>
    </cofactor>
</comment>
<dbReference type="SMART" id="SM00240">
    <property type="entry name" value="FHA"/>
    <property type="match status" value="1"/>
</dbReference>
<evidence type="ECO:0000313" key="19">
    <source>
        <dbReference type="Proteomes" id="UP000076632"/>
    </source>
</evidence>
<dbReference type="InParanoid" id="A0A165K1U7"/>
<evidence type="ECO:0000256" key="10">
    <source>
        <dbReference type="ARBA" id="ARBA00023004"/>
    </source>
</evidence>
<evidence type="ECO:0000259" key="16">
    <source>
        <dbReference type="PROSITE" id="PS50006"/>
    </source>
</evidence>
<feature type="binding site" evidence="14">
    <location>
        <position position="305"/>
    </location>
    <ligand>
        <name>ATP</name>
        <dbReference type="ChEBI" id="CHEBI:30616"/>
    </ligand>
</feature>
<dbReference type="Pfam" id="PF00069">
    <property type="entry name" value="Pkinase"/>
    <property type="match status" value="1"/>
</dbReference>
<feature type="region of interest" description="Disordered" evidence="15">
    <location>
        <begin position="1061"/>
        <end position="1093"/>
    </location>
</feature>
<dbReference type="GeneID" id="28898808"/>
<dbReference type="InterPro" id="IPR036396">
    <property type="entry name" value="Cyt_P450_sf"/>
</dbReference>
<dbReference type="InterPro" id="IPR000719">
    <property type="entry name" value="Prot_kinase_dom"/>
</dbReference>
<evidence type="ECO:0000256" key="15">
    <source>
        <dbReference type="SAM" id="MobiDB-lite"/>
    </source>
</evidence>
<dbReference type="PRINTS" id="PR00385">
    <property type="entry name" value="P450"/>
</dbReference>